<accession>A0ABR2D4S5</accession>
<evidence type="ECO:0000313" key="9">
    <source>
        <dbReference type="Proteomes" id="UP001472677"/>
    </source>
</evidence>
<dbReference type="PANTHER" id="PTHR42826">
    <property type="entry name" value="DICARBOXYLATE TRANSPORTER 2.1, CHLOROPLASTIC"/>
    <property type="match status" value="1"/>
</dbReference>
<comment type="caution">
    <text evidence="8">The sequence shown here is derived from an EMBL/GenBank/DDBJ whole genome shotgun (WGS) entry which is preliminary data.</text>
</comment>
<name>A0ABR2D4S5_9ROSI</name>
<evidence type="ECO:0000313" key="8">
    <source>
        <dbReference type="EMBL" id="KAK8529770.1"/>
    </source>
</evidence>
<dbReference type="Proteomes" id="UP001472677">
    <property type="component" value="Unassembled WGS sequence"/>
</dbReference>
<feature type="transmembrane region" description="Helical" evidence="7">
    <location>
        <begin position="416"/>
        <end position="440"/>
    </location>
</feature>
<dbReference type="InterPro" id="IPR001898">
    <property type="entry name" value="SLC13A/DASS"/>
</dbReference>
<dbReference type="EMBL" id="JBBPBM010000036">
    <property type="protein sequence ID" value="KAK8529770.1"/>
    <property type="molecule type" value="Genomic_DNA"/>
</dbReference>
<keyword evidence="9" id="KW-1185">Reference proteome</keyword>
<feature type="transmembrane region" description="Helical" evidence="7">
    <location>
        <begin position="485"/>
        <end position="506"/>
    </location>
</feature>
<keyword evidence="6 7" id="KW-0472">Membrane</keyword>
<feature type="transmembrane region" description="Helical" evidence="7">
    <location>
        <begin position="164"/>
        <end position="187"/>
    </location>
</feature>
<evidence type="ECO:0000256" key="4">
    <source>
        <dbReference type="ARBA" id="ARBA00022780"/>
    </source>
</evidence>
<proteinExistence type="inferred from homology"/>
<feature type="transmembrane region" description="Helical" evidence="7">
    <location>
        <begin position="539"/>
        <end position="559"/>
    </location>
</feature>
<comment type="similarity">
    <text evidence="2">Belongs to the SLC13A/DASS transporter (TC 2.A.47) family. DIT1 subfamily.</text>
</comment>
<protein>
    <submittedName>
        <fullName evidence="8">Uncharacterized protein</fullName>
    </submittedName>
</protein>
<gene>
    <name evidence="8" type="ORF">V6N12_060540</name>
</gene>
<dbReference type="Pfam" id="PF00939">
    <property type="entry name" value="Na_sulph_symp"/>
    <property type="match status" value="1"/>
</dbReference>
<comment type="subcellular location">
    <subcellularLocation>
        <location evidence="1">Plastid</location>
        <location evidence="1">Chloroplast inner membrane</location>
        <topology evidence="1">Multi-pass membrane protein</topology>
    </subcellularLocation>
</comment>
<sequence length="565" mass="60386">MESLAIRSLSTASATSFSLSSRISLHRRPKPITKSSQPFVFPSSLIPTLRSPIRPLSLAAPSKRSTPLLSPIRAAASRNDNDPPSKTTSPPPLQGAKLFPLFLSVSIGLIVRFLVPKPIEVTPQAWQLLAIFLSTIAGLVLSPLPVGAWAFIGLTTSIVTRTLPFASAFSAFTNEVIWLIVISFFFARGFVKTGLGDRIATYFVKCLGKSTLGLSYGLTLSEALIAPAMPSTTARAGGVFLPIIKSLSLSAGSRPGDSSSKKFGSYLIQSQFQAAGNSSALFLTAAAQNLLCLKLAEELGIIISSPWVSWFKAASVPALVSLLLTPLILYKLYPPETKDTPDAPAMAAKKLENMGPVTRNEWVMVGTMLLAVTLWVCGEKLGIPSVVAAMIGLSILLLLGVLDWNDCLSEKSAWDTLAWFAVLVGMAGQLTNLGIVSWMSGCVATFLQSFSLSWPAAFGVLQASYFFIHYLFASQTGHVGALYSAFLAMHLAAGVPGILAALALAYNTNLFGAITHYSSGQAAVYYGAGYVDLPDVFKMGFVMAFINAIVWVVVGSFWWKFLGLF</sequence>
<evidence type="ECO:0000256" key="7">
    <source>
        <dbReference type="SAM" id="Phobius"/>
    </source>
</evidence>
<feature type="transmembrane region" description="Helical" evidence="7">
    <location>
        <begin position="382"/>
        <end position="404"/>
    </location>
</feature>
<evidence type="ECO:0000256" key="3">
    <source>
        <dbReference type="ARBA" id="ARBA00022692"/>
    </source>
</evidence>
<evidence type="ECO:0000256" key="1">
    <source>
        <dbReference type="ARBA" id="ARBA00004478"/>
    </source>
</evidence>
<dbReference type="NCBIfam" id="TIGR00785">
    <property type="entry name" value="dass"/>
    <property type="match status" value="1"/>
</dbReference>
<feature type="transmembrane region" description="Helical" evidence="7">
    <location>
        <begin position="98"/>
        <end position="115"/>
    </location>
</feature>
<reference evidence="8 9" key="1">
    <citation type="journal article" date="2024" name="G3 (Bethesda)">
        <title>Genome assembly of Hibiscus sabdariffa L. provides insights into metabolisms of medicinal natural products.</title>
        <authorList>
            <person name="Kim T."/>
        </authorList>
    </citation>
    <scope>NUCLEOTIDE SEQUENCE [LARGE SCALE GENOMIC DNA]</scope>
    <source>
        <strain evidence="8">TK-2024</strain>
        <tissue evidence="8">Old leaves</tissue>
    </source>
</reference>
<feature type="transmembrane region" description="Helical" evidence="7">
    <location>
        <begin position="127"/>
        <end position="152"/>
    </location>
</feature>
<dbReference type="InterPro" id="IPR030676">
    <property type="entry name" value="CitT-rel"/>
</dbReference>
<evidence type="ECO:0000256" key="2">
    <source>
        <dbReference type="ARBA" id="ARBA00007349"/>
    </source>
</evidence>
<keyword evidence="3 7" id="KW-0812">Transmembrane</keyword>
<evidence type="ECO:0000256" key="6">
    <source>
        <dbReference type="ARBA" id="ARBA00023136"/>
    </source>
</evidence>
<keyword evidence="5 7" id="KW-1133">Transmembrane helix</keyword>
<organism evidence="8 9">
    <name type="scientific">Hibiscus sabdariffa</name>
    <name type="common">roselle</name>
    <dbReference type="NCBI Taxonomy" id="183260"/>
    <lineage>
        <taxon>Eukaryota</taxon>
        <taxon>Viridiplantae</taxon>
        <taxon>Streptophyta</taxon>
        <taxon>Embryophyta</taxon>
        <taxon>Tracheophyta</taxon>
        <taxon>Spermatophyta</taxon>
        <taxon>Magnoliopsida</taxon>
        <taxon>eudicotyledons</taxon>
        <taxon>Gunneridae</taxon>
        <taxon>Pentapetalae</taxon>
        <taxon>rosids</taxon>
        <taxon>malvids</taxon>
        <taxon>Malvales</taxon>
        <taxon>Malvaceae</taxon>
        <taxon>Malvoideae</taxon>
        <taxon>Hibiscus</taxon>
    </lineage>
</organism>
<evidence type="ECO:0000256" key="5">
    <source>
        <dbReference type="ARBA" id="ARBA00022989"/>
    </source>
</evidence>
<keyword evidence="4" id="KW-0934">Plastid</keyword>
<feature type="transmembrane region" description="Helical" evidence="7">
    <location>
        <begin position="359"/>
        <end position="376"/>
    </location>
</feature>
<feature type="transmembrane region" description="Helical" evidence="7">
    <location>
        <begin position="452"/>
        <end position="473"/>
    </location>
</feature>
<keyword evidence="4" id="KW-1001">Plastid inner membrane</keyword>